<accession>A0A7S4SNS9</accession>
<evidence type="ECO:0000256" key="1">
    <source>
        <dbReference type="ARBA" id="ARBA00023002"/>
    </source>
</evidence>
<dbReference type="PROSITE" id="PS50873">
    <property type="entry name" value="PEROXIDASE_4"/>
    <property type="match status" value="1"/>
</dbReference>
<evidence type="ECO:0000256" key="2">
    <source>
        <dbReference type="RuleBase" id="RU004241"/>
    </source>
</evidence>
<feature type="domain" description="Plant heme peroxidase family profile" evidence="3">
    <location>
        <begin position="109"/>
        <end position="243"/>
    </location>
</feature>
<dbReference type="InterPro" id="IPR002016">
    <property type="entry name" value="Haem_peroxidase"/>
</dbReference>
<dbReference type="InterPro" id="IPR006311">
    <property type="entry name" value="TAT_signal"/>
</dbReference>
<sequence>MLLTASNVAAFQTAPTRSSHSSTALFMKDEGNDRRSFLSRSSAMLVGGLATGLALESSPQPANAVVYFDPAMYGDQELRSAAIDSLRESVRRGILQKPTLAPAFYQMALLDGLSFDFDSKKGGPDGRIIRQILTSDAKGQYIDNLKEAANVLIAASKALKKYTAITIADAVAISGAEALNSIGGPIISIQLGRTDAPLKDPVSDLPLELLSGERSNAEVIAAFRRSGMTDREMTALLGGLLTLETVQKNRPSEDWRKSARGKFREPGKIGRASEFKRLTDEDIADMEAMEEDGYEEDDGWYIADTFGTRDQSFGARVAGSDISKEFNKYLKEVNKASSSKTATGSQFGWIGEVLLDPKNPTTLTWLSKYSQSDLNYKKDLTIAYGAITQLGAEYTGGKYENLLKGKPRKSLNDN</sequence>
<dbReference type="EMBL" id="HBNS01050436">
    <property type="protein sequence ID" value="CAE4651461.1"/>
    <property type="molecule type" value="Transcribed_RNA"/>
</dbReference>
<name>A0A7S4SNS9_9STRA</name>
<evidence type="ECO:0000313" key="4">
    <source>
        <dbReference type="EMBL" id="CAE4651461.1"/>
    </source>
</evidence>
<reference evidence="4" key="1">
    <citation type="submission" date="2021-01" db="EMBL/GenBank/DDBJ databases">
        <authorList>
            <person name="Corre E."/>
            <person name="Pelletier E."/>
            <person name="Niang G."/>
            <person name="Scheremetjew M."/>
            <person name="Finn R."/>
            <person name="Kale V."/>
            <person name="Holt S."/>
            <person name="Cochrane G."/>
            <person name="Meng A."/>
            <person name="Brown T."/>
            <person name="Cohen L."/>
        </authorList>
    </citation>
    <scope>NUCLEOTIDE SEQUENCE</scope>
    <source>
        <strain evidence="4">GSO104</strain>
    </source>
</reference>
<dbReference type="GO" id="GO:0004601">
    <property type="term" value="F:peroxidase activity"/>
    <property type="evidence" value="ECO:0007669"/>
    <property type="project" value="InterPro"/>
</dbReference>
<dbReference type="GO" id="GO:0000302">
    <property type="term" value="P:response to reactive oxygen species"/>
    <property type="evidence" value="ECO:0007669"/>
    <property type="project" value="TreeGrafter"/>
</dbReference>
<gene>
    <name evidence="4" type="ORF">DBRI00130_LOCUS37928</name>
</gene>
<dbReference type="InterPro" id="IPR044831">
    <property type="entry name" value="Ccp1-like"/>
</dbReference>
<dbReference type="GO" id="GO:0020037">
    <property type="term" value="F:heme binding"/>
    <property type="evidence" value="ECO:0007669"/>
    <property type="project" value="InterPro"/>
</dbReference>
<dbReference type="Pfam" id="PF00141">
    <property type="entry name" value="peroxidase"/>
    <property type="match status" value="1"/>
</dbReference>
<dbReference type="PANTHER" id="PTHR31356">
    <property type="entry name" value="THYLAKOID LUMENAL 29 KDA PROTEIN, CHLOROPLASTIC-RELATED"/>
    <property type="match status" value="1"/>
</dbReference>
<dbReference type="InterPro" id="IPR010255">
    <property type="entry name" value="Haem_peroxidase_sf"/>
</dbReference>
<dbReference type="Gene3D" id="1.10.520.10">
    <property type="match status" value="1"/>
</dbReference>
<dbReference type="Gene3D" id="1.10.420.10">
    <property type="entry name" value="Peroxidase, domain 2"/>
    <property type="match status" value="1"/>
</dbReference>
<organism evidence="4">
    <name type="scientific">Ditylum brightwellii</name>
    <dbReference type="NCBI Taxonomy" id="49249"/>
    <lineage>
        <taxon>Eukaryota</taxon>
        <taxon>Sar</taxon>
        <taxon>Stramenopiles</taxon>
        <taxon>Ochrophyta</taxon>
        <taxon>Bacillariophyta</taxon>
        <taxon>Mediophyceae</taxon>
        <taxon>Lithodesmiophycidae</taxon>
        <taxon>Lithodesmiales</taxon>
        <taxon>Lithodesmiaceae</taxon>
        <taxon>Ditylum</taxon>
    </lineage>
</organism>
<evidence type="ECO:0000259" key="3">
    <source>
        <dbReference type="PROSITE" id="PS50873"/>
    </source>
</evidence>
<protein>
    <recommendedName>
        <fullName evidence="3">Plant heme peroxidase family profile domain-containing protein</fullName>
    </recommendedName>
</protein>
<dbReference type="PANTHER" id="PTHR31356:SF66">
    <property type="entry name" value="CATALASE-PEROXIDASE"/>
    <property type="match status" value="1"/>
</dbReference>
<dbReference type="GO" id="GO:0034599">
    <property type="term" value="P:cellular response to oxidative stress"/>
    <property type="evidence" value="ECO:0007669"/>
    <property type="project" value="InterPro"/>
</dbReference>
<dbReference type="PROSITE" id="PS51318">
    <property type="entry name" value="TAT"/>
    <property type="match status" value="1"/>
</dbReference>
<dbReference type="AlphaFoldDB" id="A0A7S4SNS9"/>
<dbReference type="GO" id="GO:0042744">
    <property type="term" value="P:hydrogen peroxide catabolic process"/>
    <property type="evidence" value="ECO:0007669"/>
    <property type="project" value="TreeGrafter"/>
</dbReference>
<proteinExistence type="inferred from homology"/>
<keyword evidence="1" id="KW-0560">Oxidoreductase</keyword>
<comment type="similarity">
    <text evidence="2">Belongs to the peroxidase family.</text>
</comment>
<dbReference type="SUPFAM" id="SSF48113">
    <property type="entry name" value="Heme-dependent peroxidases"/>
    <property type="match status" value="1"/>
</dbReference>